<dbReference type="PANTHER" id="PTHR23275">
    <property type="entry name" value="CABRIOLET.-RELATED"/>
    <property type="match status" value="1"/>
</dbReference>
<reference evidence="3" key="1">
    <citation type="submission" date="2012-02" db="EMBL/GenBank/DDBJ databases">
        <title>Genome sequencing of Giardia lamblia Genotypes A2 and B isolates (DH and GS) and comparative analysis with the genomes of Genotypes A1 and E (WB and Pig).</title>
        <authorList>
            <person name="Adam R."/>
            <person name="Dahlstrom E."/>
            <person name="Martens C."/>
            <person name="Bruno D."/>
            <person name="Barbian K."/>
            <person name="Porcella S.F."/>
            <person name="Nash T."/>
        </authorList>
    </citation>
    <scope>NUCLEOTIDE SEQUENCE</scope>
    <source>
        <strain evidence="3">GS</strain>
    </source>
</reference>
<evidence type="ECO:0000313" key="3">
    <source>
        <dbReference type="Proteomes" id="UP000018040"/>
    </source>
</evidence>
<sequence length="300" mass="30945">VCREARDGACVRHAEEHSVDGRRHGSQGSRAHDSREEAKRVRGAQCTNCEASSCNVLIREGTYCSMCSTDVTGYAPIDGVCADVSSDTALCKTNAGGKCTQCDGQSFMYQGGCYQTGSQNPGNSLCTAAANGICTQAAEGYFVPPGATDAKDSAVKCDDTTGVEISGNTYKGVLNCEVCSPPTTPAGARTESVAVCTKCRNSKYLKTDGTCGEASDCTGTTFPKADNNAGNKCVLCGDETDGIADCQECSKPENALKCLTCATDTNKPNASGTKCIACATAGCAPRAAQRGLTNVLFVGL</sequence>
<feature type="region of interest" description="Disordered" evidence="1">
    <location>
        <begin position="15"/>
        <end position="37"/>
    </location>
</feature>
<accession>V6TQ19</accession>
<dbReference type="InterPro" id="IPR009030">
    <property type="entry name" value="Growth_fac_rcpt_cys_sf"/>
</dbReference>
<evidence type="ECO:0000256" key="1">
    <source>
        <dbReference type="SAM" id="MobiDB-lite"/>
    </source>
</evidence>
<dbReference type="EMBL" id="AHHH01000172">
    <property type="protein sequence ID" value="ESU40811.1"/>
    <property type="molecule type" value="Genomic_DNA"/>
</dbReference>
<dbReference type="Pfam" id="PF03302">
    <property type="entry name" value="VSP"/>
    <property type="match status" value="1"/>
</dbReference>
<proteinExistence type="predicted"/>
<comment type="caution">
    <text evidence="2">The sequence shown here is derived from an EMBL/GenBank/DDBJ whole genome shotgun (WGS) entry which is preliminary data.</text>
</comment>
<dbReference type="SUPFAM" id="SSF57184">
    <property type="entry name" value="Growth factor receptor domain"/>
    <property type="match status" value="1"/>
</dbReference>
<dbReference type="InterPro" id="IPR005127">
    <property type="entry name" value="Giardia_VSP"/>
</dbReference>
<gene>
    <name evidence="2" type="ORF">GSB_154287</name>
</gene>
<dbReference type="AlphaFoldDB" id="V6TQ19"/>
<evidence type="ECO:0000313" key="2">
    <source>
        <dbReference type="EMBL" id="ESU40811.1"/>
    </source>
</evidence>
<reference evidence="2 3" key="2">
    <citation type="journal article" date="2013" name="Genome Biol. Evol.">
        <title>Genome sequencing of Giardia lamblia genotypes A2 and B isolates (DH and GS) and comparative analysis with the genomes of genotypes A1 and E (WB and Pig).</title>
        <authorList>
            <person name="Adam R.D."/>
            <person name="Dahlstrom E.W."/>
            <person name="Martens C.A."/>
            <person name="Bruno D.P."/>
            <person name="Barbian K.D."/>
            <person name="Ricklefs S.M."/>
            <person name="Hernandez M.M."/>
            <person name="Narla N.P."/>
            <person name="Patel R.B."/>
            <person name="Porcella S.F."/>
            <person name="Nash T.E."/>
        </authorList>
    </citation>
    <scope>NUCLEOTIDE SEQUENCE [LARGE SCALE GENOMIC DNA]</scope>
    <source>
        <strain evidence="2 3">GS</strain>
    </source>
</reference>
<feature type="non-terminal residue" evidence="2">
    <location>
        <position position="1"/>
    </location>
</feature>
<protein>
    <submittedName>
        <fullName evidence="2">Variant-specific surface protein</fullName>
    </submittedName>
</protein>
<dbReference type="Proteomes" id="UP000018040">
    <property type="component" value="Unassembled WGS sequence"/>
</dbReference>
<dbReference type="PANTHER" id="PTHR23275:SF100">
    <property type="entry name" value="EGF-LIKE DOMAIN-CONTAINING PROTEIN"/>
    <property type="match status" value="1"/>
</dbReference>
<organism evidence="2 3">
    <name type="scientific">Giardia intestinalis</name>
    <name type="common">Giardia lamblia</name>
    <dbReference type="NCBI Taxonomy" id="5741"/>
    <lineage>
        <taxon>Eukaryota</taxon>
        <taxon>Metamonada</taxon>
        <taxon>Diplomonadida</taxon>
        <taxon>Hexamitidae</taxon>
        <taxon>Giardiinae</taxon>
        <taxon>Giardia</taxon>
    </lineage>
</organism>
<name>V6TQ19_GIAIN</name>
<dbReference type="InterPro" id="IPR052798">
    <property type="entry name" value="Giardia_VSA"/>
</dbReference>